<evidence type="ECO:0000313" key="4">
    <source>
        <dbReference type="Proteomes" id="UP000825935"/>
    </source>
</evidence>
<dbReference type="Pfam" id="PF13561">
    <property type="entry name" value="adh_short_C2"/>
    <property type="match status" value="1"/>
</dbReference>
<reference evidence="3" key="1">
    <citation type="submission" date="2021-08" db="EMBL/GenBank/DDBJ databases">
        <title>WGS assembly of Ceratopteris richardii.</title>
        <authorList>
            <person name="Marchant D.B."/>
            <person name="Chen G."/>
            <person name="Jenkins J."/>
            <person name="Shu S."/>
            <person name="Leebens-Mack J."/>
            <person name="Grimwood J."/>
            <person name="Schmutz J."/>
            <person name="Soltis P."/>
            <person name="Soltis D."/>
            <person name="Chen Z.-H."/>
        </authorList>
    </citation>
    <scope>NUCLEOTIDE SEQUENCE</scope>
    <source>
        <strain evidence="3">Whitten #5841</strain>
        <tissue evidence="3">Leaf</tissue>
    </source>
</reference>
<dbReference type="CDD" id="cd05233">
    <property type="entry name" value="SDR_c"/>
    <property type="match status" value="1"/>
</dbReference>
<proteinExistence type="inferred from homology"/>
<dbReference type="Gene3D" id="3.40.50.720">
    <property type="entry name" value="NAD(P)-binding Rossmann-like Domain"/>
    <property type="match status" value="1"/>
</dbReference>
<comment type="similarity">
    <text evidence="1">Belongs to the short-chain dehydrogenases/reductases (SDR) family.</text>
</comment>
<comment type="caution">
    <text evidence="3">The sequence shown here is derived from an EMBL/GenBank/DDBJ whole genome shotgun (WGS) entry which is preliminary data.</text>
</comment>
<protein>
    <submittedName>
        <fullName evidence="3">Uncharacterized protein</fullName>
    </submittedName>
</protein>
<evidence type="ECO:0000256" key="1">
    <source>
        <dbReference type="ARBA" id="ARBA00006484"/>
    </source>
</evidence>
<dbReference type="PANTHER" id="PTHR42760:SF115">
    <property type="entry name" value="3-OXOACYL-[ACYL-CARRIER-PROTEIN] REDUCTASE FABG"/>
    <property type="match status" value="1"/>
</dbReference>
<organism evidence="3 4">
    <name type="scientific">Ceratopteris richardii</name>
    <name type="common">Triangle waterfern</name>
    <dbReference type="NCBI Taxonomy" id="49495"/>
    <lineage>
        <taxon>Eukaryota</taxon>
        <taxon>Viridiplantae</taxon>
        <taxon>Streptophyta</taxon>
        <taxon>Embryophyta</taxon>
        <taxon>Tracheophyta</taxon>
        <taxon>Polypodiopsida</taxon>
        <taxon>Polypodiidae</taxon>
        <taxon>Polypodiales</taxon>
        <taxon>Pteridineae</taxon>
        <taxon>Pteridaceae</taxon>
        <taxon>Parkerioideae</taxon>
        <taxon>Ceratopteris</taxon>
    </lineage>
</organism>
<dbReference type="PANTHER" id="PTHR42760">
    <property type="entry name" value="SHORT-CHAIN DEHYDROGENASES/REDUCTASES FAMILY MEMBER"/>
    <property type="match status" value="1"/>
</dbReference>
<dbReference type="GO" id="GO:0016616">
    <property type="term" value="F:oxidoreductase activity, acting on the CH-OH group of donors, NAD or NADP as acceptor"/>
    <property type="evidence" value="ECO:0007669"/>
    <property type="project" value="TreeGrafter"/>
</dbReference>
<accession>A0A8T2UW39</accession>
<gene>
    <name evidence="3" type="ORF">KP509_05G096700</name>
</gene>
<dbReference type="OrthoDB" id="1662599at2759"/>
<dbReference type="SUPFAM" id="SSF51735">
    <property type="entry name" value="NAD(P)-binding Rossmann-fold domains"/>
    <property type="match status" value="1"/>
</dbReference>
<evidence type="ECO:0000313" key="3">
    <source>
        <dbReference type="EMBL" id="KAH7437943.1"/>
    </source>
</evidence>
<sequence length="338" mass="35796">MREGRVKHLFSASIRTASRISYSLFRNGCLANKDAFHFPSSCSIYKSISNFSSSSPPHDDADREVKTSRSYMAGLHSHYGPGKLIGKTALITGAGSGIGRHTAFLFAQEGASIVVADSSISAIARAADAVKEFGGRCVGICGDVSVPEDVEAMVAKAEKTYGSLHILFNNAGVLDKLDHDAIDTPTDVIDRTLAINFKGTLYGCKYGIPAIKRAGGGSVINVSSMVALVGSSSPRVAYTASKGAILSLTRELAVFHAREGIRVNALCPGPLRTNLLMQHLKSEEKIQRLLKFIPMGRFGETEEVAKAALFLASSDSSFMTGASLVIDGGITSSFDSPP</sequence>
<dbReference type="PRINTS" id="PR00080">
    <property type="entry name" value="SDRFAMILY"/>
</dbReference>
<keyword evidence="2" id="KW-0560">Oxidoreductase</keyword>
<dbReference type="Proteomes" id="UP000825935">
    <property type="component" value="Chromosome 5"/>
</dbReference>
<dbReference type="AlphaFoldDB" id="A0A8T2UW39"/>
<dbReference type="InterPro" id="IPR002347">
    <property type="entry name" value="SDR_fam"/>
</dbReference>
<evidence type="ECO:0000256" key="2">
    <source>
        <dbReference type="ARBA" id="ARBA00023002"/>
    </source>
</evidence>
<dbReference type="FunFam" id="3.40.50.720:FF:000084">
    <property type="entry name" value="Short-chain dehydrogenase reductase"/>
    <property type="match status" value="1"/>
</dbReference>
<dbReference type="InterPro" id="IPR036291">
    <property type="entry name" value="NAD(P)-bd_dom_sf"/>
</dbReference>
<dbReference type="EMBL" id="CM035410">
    <property type="protein sequence ID" value="KAH7437943.1"/>
    <property type="molecule type" value="Genomic_DNA"/>
</dbReference>
<keyword evidence="4" id="KW-1185">Reference proteome</keyword>
<dbReference type="PRINTS" id="PR00081">
    <property type="entry name" value="GDHRDH"/>
</dbReference>
<name>A0A8T2UW39_CERRI</name>
<dbReference type="NCBIfam" id="NF005559">
    <property type="entry name" value="PRK07231.1"/>
    <property type="match status" value="1"/>
</dbReference>
<dbReference type="OMA" id="YLLCIPE"/>